<feature type="region of interest" description="Disordered" evidence="2">
    <location>
        <begin position="71"/>
        <end position="97"/>
    </location>
</feature>
<dbReference type="GO" id="GO:0046982">
    <property type="term" value="F:protein heterodimerization activity"/>
    <property type="evidence" value="ECO:0007669"/>
    <property type="project" value="EnsemblPlants"/>
</dbReference>
<dbReference type="GO" id="GO:0009504">
    <property type="term" value="C:cell plate"/>
    <property type="evidence" value="ECO:0007669"/>
    <property type="project" value="EnsemblPlants"/>
</dbReference>
<proteinExistence type="predicted"/>
<feature type="transmembrane region" description="Helical" evidence="3">
    <location>
        <begin position="247"/>
        <end position="266"/>
    </location>
</feature>
<keyword evidence="3" id="KW-1133">Transmembrane helix</keyword>
<dbReference type="eggNOG" id="ENOG502QTZN">
    <property type="taxonomic scope" value="Eukaryota"/>
</dbReference>
<dbReference type="AlphaFoldDB" id="A0A0D3EBN7"/>
<sequence length="275" mass="31025">MDYDEVNSDHEAHASKEFMKEPEIKNNGSSDDLDPLTEALNSYHNLQQVLEKELHKFQELGKESISLLHGGSESSSCIHSGHDQAGEASSSRWFGSENTGEKRLTSLDSEVLNLVKNVEHLEIKLEETKRFLDVKESQIRELESTISVSGQGTEMEIGIEDIFQQKIEAEIEHLTFSRSVENLKRKIKLIEEEKALAEAHGTLSKLEEAKTKAENLKNQALDLQDHCVDIKEIQEVKSFKKRVVKTTSCLLLQLGLLFILFNVLLVPESETVVPT</sequence>
<dbReference type="KEGG" id="boe:106315861"/>
<keyword evidence="1" id="KW-0175">Coiled coil</keyword>
<feature type="compositionally biased region" description="Polar residues" evidence="2">
    <location>
        <begin position="87"/>
        <end position="97"/>
    </location>
</feature>
<feature type="region of interest" description="Disordered" evidence="2">
    <location>
        <begin position="1"/>
        <end position="35"/>
    </location>
</feature>
<dbReference type="GO" id="GO:0042803">
    <property type="term" value="F:protein homodimerization activity"/>
    <property type="evidence" value="ECO:0007669"/>
    <property type="project" value="EnsemblPlants"/>
</dbReference>
<dbReference type="OrthoDB" id="680851at2759"/>
<evidence type="ECO:0000256" key="1">
    <source>
        <dbReference type="SAM" id="Coils"/>
    </source>
</evidence>
<dbReference type="STRING" id="109376.A0A0D3EBN7"/>
<evidence type="ECO:0000313" key="5">
    <source>
        <dbReference type="Proteomes" id="UP000032141"/>
    </source>
</evidence>
<evidence type="ECO:0000256" key="2">
    <source>
        <dbReference type="SAM" id="MobiDB-lite"/>
    </source>
</evidence>
<dbReference type="GeneID" id="106315861"/>
<dbReference type="Proteomes" id="UP000032141">
    <property type="component" value="Chromosome C9"/>
</dbReference>
<dbReference type="RefSeq" id="XP_013609144.1">
    <property type="nucleotide sequence ID" value="XM_013753690.1"/>
</dbReference>
<name>A0A0D3EBN7_BRAOL</name>
<accession>A0A0D3EBN7</accession>
<keyword evidence="5" id="KW-1185">Reference proteome</keyword>
<dbReference type="EnsemblPlants" id="Bo9g123650.1">
    <property type="protein sequence ID" value="Bo9g123650.1"/>
    <property type="gene ID" value="Bo9g123650"/>
</dbReference>
<evidence type="ECO:0008006" key="6">
    <source>
        <dbReference type="Google" id="ProtNLM"/>
    </source>
</evidence>
<reference evidence="4" key="2">
    <citation type="submission" date="2015-03" db="UniProtKB">
        <authorList>
            <consortium name="EnsemblPlants"/>
        </authorList>
    </citation>
    <scope>IDENTIFICATION</scope>
</reference>
<dbReference type="HOGENOM" id="CLU_1013197_0_0_1"/>
<dbReference type="GO" id="GO:0006997">
    <property type="term" value="P:nucleus organization"/>
    <property type="evidence" value="ECO:0007669"/>
    <property type="project" value="EnsemblPlants"/>
</dbReference>
<feature type="compositionally biased region" description="Basic and acidic residues" evidence="2">
    <location>
        <begin position="7"/>
        <end position="24"/>
    </location>
</feature>
<protein>
    <recommendedName>
        <fullName evidence="6">WPP domain-containing protein</fullName>
    </recommendedName>
</protein>
<organism evidence="4 5">
    <name type="scientific">Brassica oleracea var. oleracea</name>
    <dbReference type="NCBI Taxonomy" id="109376"/>
    <lineage>
        <taxon>Eukaryota</taxon>
        <taxon>Viridiplantae</taxon>
        <taxon>Streptophyta</taxon>
        <taxon>Embryophyta</taxon>
        <taxon>Tracheophyta</taxon>
        <taxon>Spermatophyta</taxon>
        <taxon>Magnoliopsida</taxon>
        <taxon>eudicotyledons</taxon>
        <taxon>Gunneridae</taxon>
        <taxon>Pentapetalae</taxon>
        <taxon>rosids</taxon>
        <taxon>malvids</taxon>
        <taxon>Brassicales</taxon>
        <taxon>Brassicaceae</taxon>
        <taxon>Brassiceae</taxon>
        <taxon>Brassica</taxon>
    </lineage>
</organism>
<evidence type="ECO:0000313" key="4">
    <source>
        <dbReference type="EnsemblPlants" id="Bo9g123650.1"/>
    </source>
</evidence>
<feature type="coiled-coil region" evidence="1">
    <location>
        <begin position="180"/>
        <end position="226"/>
    </location>
</feature>
<keyword evidence="3" id="KW-0812">Transmembrane</keyword>
<evidence type="ECO:0000256" key="3">
    <source>
        <dbReference type="SAM" id="Phobius"/>
    </source>
</evidence>
<dbReference type="Gramene" id="Bo9g123650.1">
    <property type="protein sequence ID" value="Bo9g123650.1"/>
    <property type="gene ID" value="Bo9g123650"/>
</dbReference>
<dbReference type="PANTHER" id="PTHR34562">
    <property type="entry name" value="WPP DOMAIN-INTERACTING PROTEIN 2"/>
    <property type="match status" value="1"/>
</dbReference>
<dbReference type="PANTHER" id="PTHR34562:SF15">
    <property type="entry name" value="WPP DOMAIN-INTERACTING PROTEIN 2"/>
    <property type="match status" value="1"/>
</dbReference>
<dbReference type="OMA" id="TEFVKEP"/>
<dbReference type="InterPro" id="IPR044696">
    <property type="entry name" value="WIP1/2/3"/>
</dbReference>
<reference evidence="4 5" key="1">
    <citation type="journal article" date="2014" name="Genome Biol.">
        <title>Transcriptome and methylome profiling reveals relics of genome dominance in the mesopolyploid Brassica oleracea.</title>
        <authorList>
            <person name="Parkin I.A."/>
            <person name="Koh C."/>
            <person name="Tang H."/>
            <person name="Robinson S.J."/>
            <person name="Kagale S."/>
            <person name="Clarke W.E."/>
            <person name="Town C.D."/>
            <person name="Nixon J."/>
            <person name="Krishnakumar V."/>
            <person name="Bidwell S.L."/>
            <person name="Denoeud F."/>
            <person name="Belcram H."/>
            <person name="Links M.G."/>
            <person name="Just J."/>
            <person name="Clarke C."/>
            <person name="Bender T."/>
            <person name="Huebert T."/>
            <person name="Mason A.S."/>
            <person name="Pires J.C."/>
            <person name="Barker G."/>
            <person name="Moore J."/>
            <person name="Walley P.G."/>
            <person name="Manoli S."/>
            <person name="Batley J."/>
            <person name="Edwards D."/>
            <person name="Nelson M.N."/>
            <person name="Wang X."/>
            <person name="Paterson A.H."/>
            <person name="King G."/>
            <person name="Bancroft I."/>
            <person name="Chalhoub B."/>
            <person name="Sharpe A.G."/>
        </authorList>
    </citation>
    <scope>NUCLEOTIDE SEQUENCE</scope>
    <source>
        <strain evidence="4 5">cv. TO1000</strain>
    </source>
</reference>
<dbReference type="GO" id="GO:0005635">
    <property type="term" value="C:nuclear envelope"/>
    <property type="evidence" value="ECO:0007669"/>
    <property type="project" value="EnsemblPlants"/>
</dbReference>
<keyword evidence="3" id="KW-0472">Membrane</keyword>